<gene>
    <name evidence="2" type="ORF">MCOR_25695</name>
</gene>
<evidence type="ECO:0000256" key="1">
    <source>
        <dbReference type="SAM" id="MobiDB-lite"/>
    </source>
</evidence>
<dbReference type="Proteomes" id="UP000507470">
    <property type="component" value="Unassembled WGS sequence"/>
</dbReference>
<protein>
    <submittedName>
        <fullName evidence="2">Uncharacterized protein</fullName>
    </submittedName>
</protein>
<evidence type="ECO:0000313" key="2">
    <source>
        <dbReference type="EMBL" id="CAC5390608.1"/>
    </source>
</evidence>
<organism evidence="2 3">
    <name type="scientific">Mytilus coruscus</name>
    <name type="common">Sea mussel</name>
    <dbReference type="NCBI Taxonomy" id="42192"/>
    <lineage>
        <taxon>Eukaryota</taxon>
        <taxon>Metazoa</taxon>
        <taxon>Spiralia</taxon>
        <taxon>Lophotrochozoa</taxon>
        <taxon>Mollusca</taxon>
        <taxon>Bivalvia</taxon>
        <taxon>Autobranchia</taxon>
        <taxon>Pteriomorphia</taxon>
        <taxon>Mytilida</taxon>
        <taxon>Mytiloidea</taxon>
        <taxon>Mytilidae</taxon>
        <taxon>Mytilinae</taxon>
        <taxon>Mytilus</taxon>
    </lineage>
</organism>
<proteinExistence type="predicted"/>
<reference evidence="2 3" key="1">
    <citation type="submission" date="2020-06" db="EMBL/GenBank/DDBJ databases">
        <authorList>
            <person name="Li R."/>
            <person name="Bekaert M."/>
        </authorList>
    </citation>
    <scope>NUCLEOTIDE SEQUENCE [LARGE SCALE GENOMIC DNA]</scope>
    <source>
        <strain evidence="3">wild</strain>
    </source>
</reference>
<feature type="region of interest" description="Disordered" evidence="1">
    <location>
        <begin position="49"/>
        <end position="72"/>
    </location>
</feature>
<feature type="compositionally biased region" description="Polar residues" evidence="1">
    <location>
        <begin position="1"/>
        <end position="16"/>
    </location>
</feature>
<dbReference type="AlphaFoldDB" id="A0A6J8C2I2"/>
<feature type="region of interest" description="Disordered" evidence="1">
    <location>
        <begin position="1"/>
        <end position="25"/>
    </location>
</feature>
<dbReference type="EMBL" id="CACVKT020004563">
    <property type="protein sequence ID" value="CAC5390608.1"/>
    <property type="molecule type" value="Genomic_DNA"/>
</dbReference>
<accession>A0A6J8C2I2</accession>
<keyword evidence="3" id="KW-1185">Reference proteome</keyword>
<feature type="region of interest" description="Disordered" evidence="1">
    <location>
        <begin position="129"/>
        <end position="148"/>
    </location>
</feature>
<sequence>MRGEHQLSQGQHQQRNQIEDCEDTSDESFSFDIISVKFRRERLSNFVQYPSRRSRSSRTDSGTTEVSEDSSDIYGKMRHSVVKPTTCYRVSRREVLHGVSLSEVIWRQTNLKKRQLKEKLSLALLFTSSSSGSTASEDPNDPEWSAADHEWDKKYLRGEFV</sequence>
<evidence type="ECO:0000313" key="3">
    <source>
        <dbReference type="Proteomes" id="UP000507470"/>
    </source>
</evidence>
<dbReference type="OrthoDB" id="6022640at2759"/>
<name>A0A6J8C2I2_MYTCO</name>